<dbReference type="InterPro" id="IPR003594">
    <property type="entry name" value="HATPase_dom"/>
</dbReference>
<sequence>MSNLLLNATGYGIVALGFLFLFILLLAAKQKTLQRSLLLIASLTSAIWACVAALAIHPVVELVLLPIETLRNISWLLLIMGTLTVQTQWHHFLRDDPMVKRTLAALSFVLIIELSSTLLFWLPFRYLLLIHLGESAVGLWFIEQLYRRTDKQDRWTIKPITLGLGMTFAYDFALYANGALTNSIDNGFLLARGWITIVTIPLIAMTARRIKNWSTRIYVSRDVVYSSTLLTIAGGYLLLMAVAGYYIRYLGENWGSVAQYVFFALSALLLASLFTSESLRRKLKVFIIKHFYANKYEYREEWMKFAAILEQNVHEPYQIALDAIIQPFDCEAGLLVRVNGDKFTNKTSYNLKAGYPEKDEVLLPLAKAAIEHQWIIDIKQLTNHDTNTPFTYDHQQVSTIRTFDYIVPIINHSGDSHVCFISKPHATESINWEDRDLMFAISKQLAVYLNLYHTNQILAENQQFDAFNRMSAFLAHDLKNVLAQLQLLAKNAQKHKHNPEFIEDAFDTVDSAVERLSKVVNHLKKKEMTSHTGETFAVDTLVKMSCHERENTLPTPQFNGTSTQTFTMNTDKERFRNMILHLIQNAQDATDDDGVVQVTTSIKDNYYTIEIKDNGCGMTDHFVETRLFKPFDTTKGNSGMGIGAYDARKFIEQLGGFIDVKSKEGQGSRFILYIPLSLQCSSS</sequence>
<feature type="transmembrane region" description="Helical" evidence="9">
    <location>
        <begin position="6"/>
        <end position="26"/>
    </location>
</feature>
<evidence type="ECO:0000256" key="2">
    <source>
        <dbReference type="ARBA" id="ARBA00012438"/>
    </source>
</evidence>
<evidence type="ECO:0000256" key="3">
    <source>
        <dbReference type="ARBA" id="ARBA00022553"/>
    </source>
</evidence>
<evidence type="ECO:0000256" key="7">
    <source>
        <dbReference type="ARBA" id="ARBA00022840"/>
    </source>
</evidence>
<evidence type="ECO:0000256" key="4">
    <source>
        <dbReference type="ARBA" id="ARBA00022679"/>
    </source>
</evidence>
<dbReference type="EC" id="2.7.13.3" evidence="2"/>
<evidence type="ECO:0000256" key="6">
    <source>
        <dbReference type="ARBA" id="ARBA00022777"/>
    </source>
</evidence>
<feature type="transmembrane region" description="Helical" evidence="9">
    <location>
        <begin position="253"/>
        <end position="274"/>
    </location>
</feature>
<accession>A0ABS7YQP2</accession>
<dbReference type="InterPro" id="IPR003661">
    <property type="entry name" value="HisK_dim/P_dom"/>
</dbReference>
<dbReference type="Gene3D" id="1.10.287.130">
    <property type="match status" value="1"/>
</dbReference>
<evidence type="ECO:0000313" key="11">
    <source>
        <dbReference type="EMBL" id="MCA2018000.1"/>
    </source>
</evidence>
<evidence type="ECO:0000256" key="5">
    <source>
        <dbReference type="ARBA" id="ARBA00022741"/>
    </source>
</evidence>
<keyword evidence="6 11" id="KW-0418">Kinase</keyword>
<dbReference type="EMBL" id="JAIWIU010000139">
    <property type="protein sequence ID" value="MCA2018000.1"/>
    <property type="molecule type" value="Genomic_DNA"/>
</dbReference>
<dbReference type="PROSITE" id="PS50109">
    <property type="entry name" value="HIS_KIN"/>
    <property type="match status" value="1"/>
</dbReference>
<dbReference type="Pfam" id="PF02518">
    <property type="entry name" value="HATPase_c"/>
    <property type="match status" value="1"/>
</dbReference>
<comment type="catalytic activity">
    <reaction evidence="1">
        <text>ATP + protein L-histidine = ADP + protein N-phospho-L-histidine.</text>
        <dbReference type="EC" id="2.7.13.3"/>
    </reaction>
</comment>
<keyword evidence="9" id="KW-0812">Transmembrane</keyword>
<name>A0ABS7YQP2_9VIBR</name>
<dbReference type="RefSeq" id="WP_225251560.1">
    <property type="nucleotide sequence ID" value="NZ_JAIWIU010000139.1"/>
</dbReference>
<reference evidence="12" key="1">
    <citation type="submission" date="2023-07" db="EMBL/GenBank/DDBJ databases">
        <title>Molecular identification of indigenous halophilic bacteria isolated from red sea cost, biodegradation of synthetic dyes and assessment of degraded metabolite toxicity.</title>
        <authorList>
            <person name="Chaieb K."/>
            <person name="Altayb H.N."/>
        </authorList>
    </citation>
    <scope>NUCLEOTIDE SEQUENCE [LARGE SCALE GENOMIC DNA]</scope>
    <source>
        <strain evidence="12">K20</strain>
    </source>
</reference>
<dbReference type="PANTHER" id="PTHR43065">
    <property type="entry name" value="SENSOR HISTIDINE KINASE"/>
    <property type="match status" value="1"/>
</dbReference>
<comment type="caution">
    <text evidence="11">The sequence shown here is derived from an EMBL/GenBank/DDBJ whole genome shotgun (WGS) entry which is preliminary data.</text>
</comment>
<keyword evidence="7" id="KW-0067">ATP-binding</keyword>
<keyword evidence="12" id="KW-1185">Reference proteome</keyword>
<dbReference type="InterPro" id="IPR036890">
    <property type="entry name" value="HATPase_C_sf"/>
</dbReference>
<dbReference type="GO" id="GO:0004673">
    <property type="term" value="F:protein histidine kinase activity"/>
    <property type="evidence" value="ECO:0007669"/>
    <property type="project" value="UniProtKB-EC"/>
</dbReference>
<evidence type="ECO:0000256" key="9">
    <source>
        <dbReference type="SAM" id="Phobius"/>
    </source>
</evidence>
<feature type="transmembrane region" description="Helical" evidence="9">
    <location>
        <begin position="38"/>
        <end position="60"/>
    </location>
</feature>
<dbReference type="CDD" id="cd00082">
    <property type="entry name" value="HisKA"/>
    <property type="match status" value="1"/>
</dbReference>
<evidence type="ECO:0000313" key="12">
    <source>
        <dbReference type="Proteomes" id="UP001199044"/>
    </source>
</evidence>
<keyword evidence="5" id="KW-0547">Nucleotide-binding</keyword>
<keyword evidence="4 11" id="KW-0808">Transferase</keyword>
<feature type="domain" description="Histidine kinase" evidence="10">
    <location>
        <begin position="473"/>
        <end position="678"/>
    </location>
</feature>
<feature type="transmembrane region" description="Helical" evidence="9">
    <location>
        <begin position="228"/>
        <end position="247"/>
    </location>
</feature>
<keyword evidence="8" id="KW-0902">Two-component regulatory system</keyword>
<dbReference type="Gene3D" id="3.30.565.10">
    <property type="entry name" value="Histidine kinase-like ATPase, C-terminal domain"/>
    <property type="match status" value="1"/>
</dbReference>
<evidence type="ECO:0000259" key="10">
    <source>
        <dbReference type="PROSITE" id="PS50109"/>
    </source>
</evidence>
<dbReference type="InterPro" id="IPR005467">
    <property type="entry name" value="His_kinase_dom"/>
</dbReference>
<dbReference type="NCBIfam" id="TIGR02916">
    <property type="entry name" value="PEP_his_kin"/>
    <property type="match status" value="1"/>
</dbReference>
<evidence type="ECO:0000256" key="8">
    <source>
        <dbReference type="ARBA" id="ARBA00023012"/>
    </source>
</evidence>
<feature type="transmembrane region" description="Helical" evidence="9">
    <location>
        <begin position="155"/>
        <end position="176"/>
    </location>
</feature>
<evidence type="ECO:0000256" key="1">
    <source>
        <dbReference type="ARBA" id="ARBA00000085"/>
    </source>
</evidence>
<dbReference type="SMART" id="SM00387">
    <property type="entry name" value="HATPase_c"/>
    <property type="match status" value="1"/>
</dbReference>
<dbReference type="InterPro" id="IPR004358">
    <property type="entry name" value="Sig_transdc_His_kin-like_C"/>
</dbReference>
<dbReference type="SUPFAM" id="SSF55874">
    <property type="entry name" value="ATPase domain of HSP90 chaperone/DNA topoisomerase II/histidine kinase"/>
    <property type="match status" value="1"/>
</dbReference>
<dbReference type="SUPFAM" id="SSF47384">
    <property type="entry name" value="Homodimeric domain of signal transducing histidine kinase"/>
    <property type="match status" value="1"/>
</dbReference>
<proteinExistence type="predicted"/>
<organism evidence="11 12">
    <name type="scientific">Vibrio tritonius</name>
    <dbReference type="NCBI Taxonomy" id="1435069"/>
    <lineage>
        <taxon>Bacteria</taxon>
        <taxon>Pseudomonadati</taxon>
        <taxon>Pseudomonadota</taxon>
        <taxon>Gammaproteobacteria</taxon>
        <taxon>Vibrionales</taxon>
        <taxon>Vibrionaceae</taxon>
        <taxon>Vibrio</taxon>
    </lineage>
</organism>
<dbReference type="InterPro" id="IPR014265">
    <property type="entry name" value="XrtA/PrsK"/>
</dbReference>
<feature type="transmembrane region" description="Helical" evidence="9">
    <location>
        <begin position="188"/>
        <end position="207"/>
    </location>
</feature>
<dbReference type="PANTHER" id="PTHR43065:SF46">
    <property type="entry name" value="C4-DICARBOXYLATE TRANSPORT SENSOR PROTEIN DCTB"/>
    <property type="match status" value="1"/>
</dbReference>
<keyword evidence="9" id="KW-1133">Transmembrane helix</keyword>
<gene>
    <name evidence="11" type="primary">prsK</name>
    <name evidence="11" type="ORF">LDJ79_17905</name>
</gene>
<protein>
    <recommendedName>
        <fullName evidence="2">histidine kinase</fullName>
        <ecNumber evidence="2">2.7.13.3</ecNumber>
    </recommendedName>
</protein>
<keyword evidence="9" id="KW-0472">Membrane</keyword>
<dbReference type="Proteomes" id="UP001199044">
    <property type="component" value="Unassembled WGS sequence"/>
</dbReference>
<feature type="transmembrane region" description="Helical" evidence="9">
    <location>
        <begin position="72"/>
        <end position="90"/>
    </location>
</feature>
<keyword evidence="3" id="KW-0597">Phosphoprotein</keyword>
<dbReference type="InterPro" id="IPR036097">
    <property type="entry name" value="HisK_dim/P_sf"/>
</dbReference>
<dbReference type="PRINTS" id="PR00344">
    <property type="entry name" value="BCTRLSENSOR"/>
</dbReference>
<feature type="transmembrane region" description="Helical" evidence="9">
    <location>
        <begin position="102"/>
        <end position="120"/>
    </location>
</feature>